<sequence>MFRVPLDNENLIPGYVSGRIDAVLSGQEIESKSK</sequence>
<evidence type="ECO:0000313" key="1">
    <source>
        <dbReference type="EMBL" id="AXR93928.1"/>
    </source>
</evidence>
<dbReference type="EMBL" id="MH394419">
    <property type="protein sequence ID" value="AXR93928.1"/>
    <property type="molecule type" value="Genomic_DNA"/>
</dbReference>
<dbReference type="EMBL" id="MH394420">
    <property type="protein sequence ID" value="AXR94012.1"/>
    <property type="molecule type" value="Genomic_DNA"/>
</dbReference>
<dbReference type="GO" id="GO:0003743">
    <property type="term" value="F:translation initiation factor activity"/>
    <property type="evidence" value="ECO:0007669"/>
    <property type="project" value="UniProtKB-KW"/>
</dbReference>
<proteinExistence type="predicted"/>
<dbReference type="EMBL" id="MH394430">
    <property type="protein sequence ID" value="AXR94855.1"/>
    <property type="molecule type" value="Genomic_DNA"/>
</dbReference>
<keyword evidence="1" id="KW-0648">Protein biosynthesis</keyword>
<accession>A0A346QLE3</accession>
<protein>
    <submittedName>
        <fullName evidence="1">Translation initiation factor 1</fullName>
    </submittedName>
</protein>
<keyword evidence="1" id="KW-0396">Initiation factor</keyword>
<keyword evidence="1" id="KW-0150">Chloroplast</keyword>
<evidence type="ECO:0000313" key="4">
    <source>
        <dbReference type="EMBL" id="AXR94855.1"/>
    </source>
</evidence>
<keyword evidence="1" id="KW-0934">Plastid</keyword>
<organism evidence="1">
    <name type="scientific">Colocasia esculenta</name>
    <name type="common">Wild taro</name>
    <name type="synonym">Arum esculentum</name>
    <dbReference type="NCBI Taxonomy" id="4460"/>
    <lineage>
        <taxon>Eukaryota</taxon>
        <taxon>Viridiplantae</taxon>
        <taxon>Streptophyta</taxon>
        <taxon>Embryophyta</taxon>
        <taxon>Tracheophyta</taxon>
        <taxon>Spermatophyta</taxon>
        <taxon>Magnoliopsida</taxon>
        <taxon>Liliopsida</taxon>
        <taxon>Araceae</taxon>
        <taxon>Aroideae</taxon>
        <taxon>Colocasieae</taxon>
        <taxon>Colocasia</taxon>
    </lineage>
</organism>
<dbReference type="EMBL" id="MH394421">
    <property type="protein sequence ID" value="AXR94096.1"/>
    <property type="molecule type" value="Genomic_DNA"/>
</dbReference>
<geneLocation type="chloroplast" evidence="1"/>
<evidence type="ECO:0000313" key="2">
    <source>
        <dbReference type="EMBL" id="AXR94012.1"/>
    </source>
</evidence>
<evidence type="ECO:0000313" key="3">
    <source>
        <dbReference type="EMBL" id="AXR94096.1"/>
    </source>
</evidence>
<name>A0A346QLE3_COLES</name>
<dbReference type="AlphaFoldDB" id="A0A346QLE3"/>
<reference evidence="1" key="1">
    <citation type="journal article" date="2018" name="Plant Methods">
        <title>Genome skimming herbarium specimens for DNA barcoding and phylogenomics.</title>
        <authorList>
            <person name="Zeng C.X."/>
            <person name="Hollingsworth P.M."/>
            <person name="Yang J."/>
            <person name="He Z.S."/>
            <person name="Zhang Z.R."/>
            <person name="Li D.Z."/>
            <person name="Yang J.B."/>
        </authorList>
    </citation>
    <scope>NUCLEOTIDE SEQUENCE</scope>
    <source>
        <strain evidence="1">20A</strain>
        <strain evidence="2">20B</strain>
        <strain evidence="3">20E</strain>
        <strain evidence="4">Colocasia_esculenta_20D</strain>
    </source>
</reference>
<gene>
    <name evidence="1" type="primary">infA</name>
</gene>